<evidence type="ECO:0000313" key="3">
    <source>
        <dbReference type="EMBL" id="GMG14714.1"/>
    </source>
</evidence>
<dbReference type="AlphaFoldDB" id="A0A9W7D9S4"/>
<dbReference type="Proteomes" id="UP001165121">
    <property type="component" value="Unassembled WGS sequence"/>
</dbReference>
<comment type="caution">
    <text evidence="3">The sequence shown here is derived from an EMBL/GenBank/DDBJ whole genome shotgun (WGS) entry which is preliminary data.</text>
</comment>
<feature type="coiled-coil region" evidence="1">
    <location>
        <begin position="116"/>
        <end position="143"/>
    </location>
</feature>
<feature type="compositionally biased region" description="Polar residues" evidence="2">
    <location>
        <begin position="263"/>
        <end position="273"/>
    </location>
</feature>
<sequence length="329" mass="35314">MPSSVGSEDSDSAARLPRGDVSSAECRVCALGSRPPSTPVMPDIQLPSIDDPRATVASVLIDATGLEHQVSRLRAHNELTAAYNAGLAAHASTLHDRNRALLRRAREGFALGAATVNGLHERLENIQLENTYLEDEVERLRARAAQADSLETRYRVLEQSSLEHAYGLQDELAAAQARVSMLEVRVALLTAPPTAPATPSTASSGDRARLDRVKAELVAAQADLVSTRATLSAVNSHLSTVTAERDQASGASTGERHDLQDQLARSQHETGSARQLIAPLESDDRRVNTLLVAHAEEHQRDLAGIRDLETSWSSSEAVRMAAQADVTHA</sequence>
<dbReference type="EMBL" id="BSXT01018856">
    <property type="protein sequence ID" value="GMG14714.1"/>
    <property type="molecule type" value="Genomic_DNA"/>
</dbReference>
<reference evidence="3" key="1">
    <citation type="submission" date="2023-04" db="EMBL/GenBank/DDBJ databases">
        <title>Phytophthora fragariaefolia NBRC 109709.</title>
        <authorList>
            <person name="Ichikawa N."/>
            <person name="Sato H."/>
            <person name="Tonouchi N."/>
        </authorList>
    </citation>
    <scope>NUCLEOTIDE SEQUENCE</scope>
    <source>
        <strain evidence="3">NBRC 109709</strain>
    </source>
</reference>
<feature type="region of interest" description="Disordered" evidence="2">
    <location>
        <begin position="242"/>
        <end position="280"/>
    </location>
</feature>
<dbReference type="OrthoDB" id="123373at2759"/>
<keyword evidence="1" id="KW-0175">Coiled coil</keyword>
<evidence type="ECO:0000256" key="1">
    <source>
        <dbReference type="SAM" id="Coils"/>
    </source>
</evidence>
<keyword evidence="4" id="KW-1185">Reference proteome</keyword>
<evidence type="ECO:0000313" key="4">
    <source>
        <dbReference type="Proteomes" id="UP001165121"/>
    </source>
</evidence>
<accession>A0A9W7D9S4</accession>
<organism evidence="3 4">
    <name type="scientific">Phytophthora fragariaefolia</name>
    <dbReference type="NCBI Taxonomy" id="1490495"/>
    <lineage>
        <taxon>Eukaryota</taxon>
        <taxon>Sar</taxon>
        <taxon>Stramenopiles</taxon>
        <taxon>Oomycota</taxon>
        <taxon>Peronosporomycetes</taxon>
        <taxon>Peronosporales</taxon>
        <taxon>Peronosporaceae</taxon>
        <taxon>Phytophthora</taxon>
    </lineage>
</organism>
<name>A0A9W7D9S4_9STRA</name>
<protein>
    <submittedName>
        <fullName evidence="3">Unnamed protein product</fullName>
    </submittedName>
</protein>
<proteinExistence type="predicted"/>
<gene>
    <name evidence="3" type="ORF">Pfra01_002919500</name>
</gene>
<evidence type="ECO:0000256" key="2">
    <source>
        <dbReference type="SAM" id="MobiDB-lite"/>
    </source>
</evidence>
<feature type="region of interest" description="Disordered" evidence="2">
    <location>
        <begin position="1"/>
        <end position="22"/>
    </location>
</feature>